<keyword evidence="3" id="KW-1185">Reference proteome</keyword>
<evidence type="ECO:0000256" key="1">
    <source>
        <dbReference type="SAM" id="MobiDB-lite"/>
    </source>
</evidence>
<name>A0A9N9P6I9_9GLOM</name>
<accession>A0A9N9P6I9</accession>
<dbReference type="OrthoDB" id="10595527at2759"/>
<comment type="caution">
    <text evidence="2">The sequence shown here is derived from an EMBL/GenBank/DDBJ whole genome shotgun (WGS) entry which is preliminary data.</text>
</comment>
<dbReference type="Proteomes" id="UP000789396">
    <property type="component" value="Unassembled WGS sequence"/>
</dbReference>
<proteinExistence type="predicted"/>
<gene>
    <name evidence="2" type="ORF">RFULGI_LOCUS17129</name>
</gene>
<feature type="region of interest" description="Disordered" evidence="1">
    <location>
        <begin position="58"/>
        <end position="102"/>
    </location>
</feature>
<evidence type="ECO:0000313" key="2">
    <source>
        <dbReference type="EMBL" id="CAG8794970.1"/>
    </source>
</evidence>
<dbReference type="AlphaFoldDB" id="A0A9N9P6I9"/>
<evidence type="ECO:0000313" key="3">
    <source>
        <dbReference type="Proteomes" id="UP000789396"/>
    </source>
</evidence>
<sequence>KQKKDNPHLKLCKHHVNIEAEIDDTSQYLLHNFPAVIIRNAFPSSDIIFEETDGYLSNESVNSQHHQSHQDDIQRNTSSDDYENDNNASKIIQENDSQDDVQ</sequence>
<organism evidence="2 3">
    <name type="scientific">Racocetra fulgida</name>
    <dbReference type="NCBI Taxonomy" id="60492"/>
    <lineage>
        <taxon>Eukaryota</taxon>
        <taxon>Fungi</taxon>
        <taxon>Fungi incertae sedis</taxon>
        <taxon>Mucoromycota</taxon>
        <taxon>Glomeromycotina</taxon>
        <taxon>Glomeromycetes</taxon>
        <taxon>Diversisporales</taxon>
        <taxon>Gigasporaceae</taxon>
        <taxon>Racocetra</taxon>
    </lineage>
</organism>
<dbReference type="EMBL" id="CAJVPZ010065128">
    <property type="protein sequence ID" value="CAG8794970.1"/>
    <property type="molecule type" value="Genomic_DNA"/>
</dbReference>
<protein>
    <submittedName>
        <fullName evidence="2">5419_t:CDS:1</fullName>
    </submittedName>
</protein>
<feature type="compositionally biased region" description="Polar residues" evidence="1">
    <location>
        <begin position="75"/>
        <end position="95"/>
    </location>
</feature>
<feature type="non-terminal residue" evidence="2">
    <location>
        <position position="102"/>
    </location>
</feature>
<reference evidence="2" key="1">
    <citation type="submission" date="2021-06" db="EMBL/GenBank/DDBJ databases">
        <authorList>
            <person name="Kallberg Y."/>
            <person name="Tangrot J."/>
            <person name="Rosling A."/>
        </authorList>
    </citation>
    <scope>NUCLEOTIDE SEQUENCE</scope>
    <source>
        <strain evidence="2">IN212</strain>
    </source>
</reference>
<feature type="non-terminal residue" evidence="2">
    <location>
        <position position="1"/>
    </location>
</feature>